<evidence type="ECO:0000256" key="13">
    <source>
        <dbReference type="SAM" id="Phobius"/>
    </source>
</evidence>
<evidence type="ECO:0000259" key="15">
    <source>
        <dbReference type="Pfam" id="PF01498"/>
    </source>
</evidence>
<comment type="subcellular location">
    <subcellularLocation>
        <location evidence="10">Cell projection</location>
        <location evidence="10">Dendritic spine membrane</location>
        <topology evidence="10">Single-pass type I membrane protein</topology>
    </subcellularLocation>
</comment>
<sequence length="582" mass="66546">MRWTVLLWEYLLVEVTALVCRADGEAERRLEGFVVLSGSNGSEESGVSEKPHTQDECRGYYDVMGQWDPPFVCRTGTYLYCCGTCGFRFCCAYKSSRLDQSLCTNYNTPVWLKGQTPYKKTDPRHDPTKDKTNLIVYVVCGVVAIMALVGIFTKLGLEKAQRPHRENMTRAVASVLQGACQAEHEEAIGRHAQNYDNMQARPNNMRKSHLELLLPYPNVSSAVQEHKFRESGTISVRKDQGRKTILDACDLRALRRHYITYRNATVMEITTWAQEYFQKTLSVNTIHRAIRRCRLKLYKSKKKPYLNMIQKRRRFLWAKAHLKWTVAKWKTVLWSDKSKFEVLFGKLGRHVIRTKEDKDNPSCYQCSVQKPASLMVWGCMSACGMGSLHIWKGTINAESVPTFLESEGTQMHNMSQAHPYPVLSQLAHVYEQQQPGKELNKYASLKAVASKVNGGFYNKQHCHLTELGTKGTLPLHAIRMEHVEPTASYVTEIPIPKQNEQRPKPTKPHVPHRHMAYSSNTIANPGMLKAWEGTETMGQRKTYGPRKPCMVGQMNELHTARSHHYLPTQPYFITNSKTEVTV</sequence>
<feature type="chain" id="PRO_5042082731" description="Protein shisa-9A" evidence="14">
    <location>
        <begin position="18"/>
        <end position="582"/>
    </location>
</feature>
<evidence type="ECO:0000256" key="12">
    <source>
        <dbReference type="ARBA" id="ARBA00038448"/>
    </source>
</evidence>
<keyword evidence="3 14" id="KW-0732">Signal</keyword>
<keyword evidence="5" id="KW-0770">Synapse</keyword>
<evidence type="ECO:0000256" key="10">
    <source>
        <dbReference type="ARBA" id="ARBA00029429"/>
    </source>
</evidence>
<feature type="domain" description="Shisa N-terminal" evidence="16">
    <location>
        <begin position="55"/>
        <end position="105"/>
    </location>
</feature>
<dbReference type="GO" id="GO:0032591">
    <property type="term" value="C:dendritic spine membrane"/>
    <property type="evidence" value="ECO:0007669"/>
    <property type="project" value="UniProtKB-SubCell"/>
</dbReference>
<dbReference type="AlphaFoldDB" id="A0AAE0QRV4"/>
<evidence type="ECO:0000256" key="2">
    <source>
        <dbReference type="ARBA" id="ARBA00022692"/>
    </source>
</evidence>
<evidence type="ECO:0000313" key="18">
    <source>
        <dbReference type="Proteomes" id="UP001274896"/>
    </source>
</evidence>
<dbReference type="InterPro" id="IPR026910">
    <property type="entry name" value="Shisa"/>
</dbReference>
<keyword evidence="8" id="KW-0628">Postsynaptic cell membrane</keyword>
<evidence type="ECO:0000256" key="9">
    <source>
        <dbReference type="ARBA" id="ARBA00023273"/>
    </source>
</evidence>
<evidence type="ECO:0000256" key="7">
    <source>
        <dbReference type="ARBA" id="ARBA00023180"/>
    </source>
</evidence>
<evidence type="ECO:0000256" key="11">
    <source>
        <dbReference type="ARBA" id="ARBA00037492"/>
    </source>
</evidence>
<dbReference type="InterPro" id="IPR053891">
    <property type="entry name" value="Shisa_N"/>
</dbReference>
<keyword evidence="4 13" id="KW-1133">Transmembrane helix</keyword>
<keyword evidence="2 13" id="KW-0812">Transmembrane</keyword>
<dbReference type="GO" id="GO:0006313">
    <property type="term" value="P:DNA transposition"/>
    <property type="evidence" value="ECO:0007669"/>
    <property type="project" value="InterPro"/>
</dbReference>
<dbReference type="Proteomes" id="UP001274896">
    <property type="component" value="Unassembled WGS sequence"/>
</dbReference>
<evidence type="ECO:0000256" key="4">
    <source>
        <dbReference type="ARBA" id="ARBA00022989"/>
    </source>
</evidence>
<organism evidence="17 18">
    <name type="scientific">Hemibagrus guttatus</name>
    <dbReference type="NCBI Taxonomy" id="175788"/>
    <lineage>
        <taxon>Eukaryota</taxon>
        <taxon>Metazoa</taxon>
        <taxon>Chordata</taxon>
        <taxon>Craniata</taxon>
        <taxon>Vertebrata</taxon>
        <taxon>Euteleostomi</taxon>
        <taxon>Actinopterygii</taxon>
        <taxon>Neopterygii</taxon>
        <taxon>Teleostei</taxon>
        <taxon>Ostariophysi</taxon>
        <taxon>Siluriformes</taxon>
        <taxon>Bagridae</taxon>
        <taxon>Hemibagrus</taxon>
    </lineage>
</organism>
<dbReference type="PANTHER" id="PTHR31774">
    <property type="entry name" value="PROTEIN SHISA-9-RELATED"/>
    <property type="match status" value="1"/>
</dbReference>
<dbReference type="GO" id="GO:0003677">
    <property type="term" value="F:DNA binding"/>
    <property type="evidence" value="ECO:0007669"/>
    <property type="project" value="InterPro"/>
</dbReference>
<keyword evidence="9" id="KW-0966">Cell projection</keyword>
<accession>A0AAE0QRV4</accession>
<evidence type="ECO:0000256" key="14">
    <source>
        <dbReference type="SAM" id="SignalP"/>
    </source>
</evidence>
<keyword evidence="6 13" id="KW-0472">Membrane</keyword>
<comment type="caution">
    <text evidence="17">The sequence shown here is derived from an EMBL/GenBank/DDBJ whole genome shotgun (WGS) entry which is preliminary data.</text>
</comment>
<dbReference type="GO" id="GO:0032281">
    <property type="term" value="C:AMPA glutamate receptor complex"/>
    <property type="evidence" value="ECO:0007669"/>
    <property type="project" value="TreeGrafter"/>
</dbReference>
<dbReference type="PANTHER" id="PTHR31774:SF1">
    <property type="entry name" value="PROTEIN SHISA-9"/>
    <property type="match status" value="1"/>
</dbReference>
<evidence type="ECO:0000313" key="17">
    <source>
        <dbReference type="EMBL" id="KAK3529704.1"/>
    </source>
</evidence>
<keyword evidence="18" id="KW-1185">Reference proteome</keyword>
<reference evidence="17" key="1">
    <citation type="submission" date="2023-06" db="EMBL/GenBank/DDBJ databases">
        <title>Male Hemibagrus guttatus genome.</title>
        <authorList>
            <person name="Bian C."/>
        </authorList>
    </citation>
    <scope>NUCLEOTIDE SEQUENCE</scope>
    <source>
        <strain evidence="17">Male_cb2023</strain>
        <tissue evidence="17">Muscle</tissue>
    </source>
</reference>
<feature type="transmembrane region" description="Helical" evidence="13">
    <location>
        <begin position="134"/>
        <end position="157"/>
    </location>
</feature>
<dbReference type="InterPro" id="IPR002492">
    <property type="entry name" value="Transposase_Tc1-like"/>
</dbReference>
<evidence type="ECO:0000256" key="8">
    <source>
        <dbReference type="ARBA" id="ARBA00023257"/>
    </source>
</evidence>
<keyword evidence="7" id="KW-0325">Glycoprotein</keyword>
<dbReference type="GO" id="GO:0045211">
    <property type="term" value="C:postsynaptic membrane"/>
    <property type="evidence" value="ECO:0007669"/>
    <property type="project" value="TreeGrafter"/>
</dbReference>
<dbReference type="EMBL" id="JAUCMX010000012">
    <property type="protein sequence ID" value="KAK3529704.1"/>
    <property type="molecule type" value="Genomic_DNA"/>
</dbReference>
<feature type="signal peptide" evidence="14">
    <location>
        <begin position="1"/>
        <end position="17"/>
    </location>
</feature>
<gene>
    <name evidence="17" type="ORF">QTP70_033666</name>
</gene>
<proteinExistence type="inferred from homology"/>
<dbReference type="Pfam" id="PF13908">
    <property type="entry name" value="Shisa_N"/>
    <property type="match status" value="1"/>
</dbReference>
<dbReference type="GO" id="GO:0048172">
    <property type="term" value="P:regulation of short-term neuronal synaptic plasticity"/>
    <property type="evidence" value="ECO:0007669"/>
    <property type="project" value="TreeGrafter"/>
</dbReference>
<dbReference type="Pfam" id="PF01498">
    <property type="entry name" value="HTH_Tnp_Tc3_2"/>
    <property type="match status" value="1"/>
</dbReference>
<dbReference type="GO" id="GO:0014069">
    <property type="term" value="C:postsynaptic density"/>
    <property type="evidence" value="ECO:0007669"/>
    <property type="project" value="TreeGrafter"/>
</dbReference>
<comment type="similarity">
    <text evidence="12">Belongs to the shisa family. SHISA9 subfamily.</text>
</comment>
<comment type="function">
    <text evidence="11">Regulator of short-term neuronal synaptic plasticity in the dentate gyrus. Associates with AMPA receptors (ionotropic glutamate receptors) in synaptic spines and promotes AMPA receptor desensitization at excitatory synapses.</text>
</comment>
<evidence type="ECO:0008006" key="19">
    <source>
        <dbReference type="Google" id="ProtNLM"/>
    </source>
</evidence>
<evidence type="ECO:0000256" key="5">
    <source>
        <dbReference type="ARBA" id="ARBA00023018"/>
    </source>
</evidence>
<evidence type="ECO:0000256" key="6">
    <source>
        <dbReference type="ARBA" id="ARBA00023136"/>
    </source>
</evidence>
<feature type="domain" description="Transposase Tc1-like" evidence="15">
    <location>
        <begin position="253"/>
        <end position="323"/>
    </location>
</feature>
<dbReference type="Gene3D" id="3.30.420.10">
    <property type="entry name" value="Ribonuclease H-like superfamily/Ribonuclease H"/>
    <property type="match status" value="1"/>
</dbReference>
<name>A0AAE0QRV4_9TELE</name>
<protein>
    <recommendedName>
        <fullName evidence="19">Protein shisa-9A</fullName>
    </recommendedName>
</protein>
<keyword evidence="1" id="KW-1003">Cell membrane</keyword>
<evidence type="ECO:0000259" key="16">
    <source>
        <dbReference type="Pfam" id="PF13908"/>
    </source>
</evidence>
<evidence type="ECO:0000256" key="1">
    <source>
        <dbReference type="ARBA" id="ARBA00022475"/>
    </source>
</evidence>
<evidence type="ECO:0000256" key="3">
    <source>
        <dbReference type="ARBA" id="ARBA00022729"/>
    </source>
</evidence>
<dbReference type="InterPro" id="IPR036397">
    <property type="entry name" value="RNaseH_sf"/>
</dbReference>
<dbReference type="GO" id="GO:0015074">
    <property type="term" value="P:DNA integration"/>
    <property type="evidence" value="ECO:0007669"/>
    <property type="project" value="InterPro"/>
</dbReference>